<proteinExistence type="predicted"/>
<comment type="caution">
    <text evidence="1">The sequence shown here is derived from an EMBL/GenBank/DDBJ whole genome shotgun (WGS) entry which is preliminary data.</text>
</comment>
<accession>A0ABP0JRT6</accession>
<evidence type="ECO:0000313" key="2">
    <source>
        <dbReference type="Proteomes" id="UP001642464"/>
    </source>
</evidence>
<dbReference type="Proteomes" id="UP001642464">
    <property type="component" value="Unassembled WGS sequence"/>
</dbReference>
<dbReference type="EMBL" id="CAXAMM010008358">
    <property type="protein sequence ID" value="CAK9017160.1"/>
    <property type="molecule type" value="Genomic_DNA"/>
</dbReference>
<gene>
    <name evidence="1" type="ORF">SCF082_LOCUS13509</name>
</gene>
<organism evidence="1 2">
    <name type="scientific">Durusdinium trenchii</name>
    <dbReference type="NCBI Taxonomy" id="1381693"/>
    <lineage>
        <taxon>Eukaryota</taxon>
        <taxon>Sar</taxon>
        <taxon>Alveolata</taxon>
        <taxon>Dinophyceae</taxon>
        <taxon>Suessiales</taxon>
        <taxon>Symbiodiniaceae</taxon>
        <taxon>Durusdinium</taxon>
    </lineage>
</organism>
<protein>
    <submittedName>
        <fullName evidence="1">Uncharacterized protein</fullName>
    </submittedName>
</protein>
<reference evidence="1 2" key="1">
    <citation type="submission" date="2024-02" db="EMBL/GenBank/DDBJ databases">
        <authorList>
            <person name="Chen Y."/>
            <person name="Shah S."/>
            <person name="Dougan E. K."/>
            <person name="Thang M."/>
            <person name="Chan C."/>
        </authorList>
    </citation>
    <scope>NUCLEOTIDE SEQUENCE [LARGE SCALE GENOMIC DNA]</scope>
</reference>
<evidence type="ECO:0000313" key="1">
    <source>
        <dbReference type="EMBL" id="CAK9017160.1"/>
    </source>
</evidence>
<sequence length="104" mass="12257">MSVERLPGVRWSRQFFGLSPPYQPTSEMQLSCAWGLMDTATSVRQSFVEFLEAICRRQRARECNLWPKCPSAWLRRMVRARCVMVRCCHHDNPFVPLLFFVFSL</sequence>
<name>A0ABP0JRT6_9DINO</name>
<keyword evidence="2" id="KW-1185">Reference proteome</keyword>